<sequence>MLTLEMSQVKNKTADIVNELLIGGGAVLIRGMFSSHDVSTARDTIMHYSSVESDKATHFHGANEDKIHLQRRVWNLLNKGEVFEQIVQNSEVVTILNEFLGNEFILGSIAANRLMPGAAGQEPHVDYPYLDIFKPGSFPKNMNSSFALNAQVTVLLDDFTPDNGATAYFAGSQRNLSWPVDVAEFYKGASRQLGKAGDCVIFNGMVWHCAMPNNSNADRIGVLIQYLAKFVTPFEDQKNGVSPEVLSRATPVLKRLLGGNYPFPHLMDELPAENTYGLTSKN</sequence>
<evidence type="ECO:0000313" key="1">
    <source>
        <dbReference type="EMBL" id="CAB4662171.1"/>
    </source>
</evidence>
<dbReference type="GO" id="GO:0046872">
    <property type="term" value="F:metal ion binding"/>
    <property type="evidence" value="ECO:0007669"/>
    <property type="project" value="UniProtKB-ARBA"/>
</dbReference>
<proteinExistence type="predicted"/>
<dbReference type="Gene3D" id="2.60.120.620">
    <property type="entry name" value="q2cbj1_9rhob like domain"/>
    <property type="match status" value="1"/>
</dbReference>
<organism evidence="1">
    <name type="scientific">freshwater metagenome</name>
    <dbReference type="NCBI Taxonomy" id="449393"/>
    <lineage>
        <taxon>unclassified sequences</taxon>
        <taxon>metagenomes</taxon>
        <taxon>ecological metagenomes</taxon>
    </lineage>
</organism>
<reference evidence="1" key="1">
    <citation type="submission" date="2020-05" db="EMBL/GenBank/DDBJ databases">
        <authorList>
            <person name="Chiriac C."/>
            <person name="Salcher M."/>
            <person name="Ghai R."/>
            <person name="Kavagutti S V."/>
        </authorList>
    </citation>
    <scope>NUCLEOTIDE SEQUENCE</scope>
</reference>
<protein>
    <submittedName>
        <fullName evidence="1">Unannotated protein</fullName>
    </submittedName>
</protein>
<dbReference type="GO" id="GO:0016491">
    <property type="term" value="F:oxidoreductase activity"/>
    <property type="evidence" value="ECO:0007669"/>
    <property type="project" value="UniProtKB-ARBA"/>
</dbReference>
<dbReference type="Pfam" id="PF05721">
    <property type="entry name" value="PhyH"/>
    <property type="match status" value="1"/>
</dbReference>
<name>A0A6J6LKC2_9ZZZZ</name>
<dbReference type="SUPFAM" id="SSF51197">
    <property type="entry name" value="Clavaminate synthase-like"/>
    <property type="match status" value="1"/>
</dbReference>
<dbReference type="EMBL" id="CAEZWU010000033">
    <property type="protein sequence ID" value="CAB4662171.1"/>
    <property type="molecule type" value="Genomic_DNA"/>
</dbReference>
<accession>A0A6J6LKC2</accession>
<dbReference type="InterPro" id="IPR008775">
    <property type="entry name" value="Phytyl_CoA_dOase-like"/>
</dbReference>
<dbReference type="PANTHER" id="PTHR20883:SF48">
    <property type="entry name" value="ECTOINE DIOXYGENASE"/>
    <property type="match status" value="1"/>
</dbReference>
<gene>
    <name evidence="1" type="ORF">UFOPK2292_00331</name>
</gene>
<dbReference type="AlphaFoldDB" id="A0A6J6LKC2"/>
<dbReference type="PANTHER" id="PTHR20883">
    <property type="entry name" value="PHYTANOYL-COA DIOXYGENASE DOMAIN CONTAINING 1"/>
    <property type="match status" value="1"/>
</dbReference>